<proteinExistence type="predicted"/>
<evidence type="ECO:0000313" key="1">
    <source>
        <dbReference type="EMBL" id="KIW41123.1"/>
    </source>
</evidence>
<dbReference type="GeneID" id="27358784"/>
<dbReference type="AlphaFoldDB" id="A0A0D2DDK1"/>
<keyword evidence="2" id="KW-1185">Reference proteome</keyword>
<protein>
    <submittedName>
        <fullName evidence="1">Uncharacterized protein</fullName>
    </submittedName>
</protein>
<dbReference type="RefSeq" id="XP_016261339.1">
    <property type="nucleotide sequence ID" value="XM_016407859.1"/>
</dbReference>
<sequence length="302" mass="33328">MAANMSSPFLTRLMPELRLKVYEYVVCYDRNTPLTLVPGYLSKRVTTDCKPPALLLVNKQIRDEMIPLLTSDFFYRNNTFKIVQLDIIHQSNLIYGTTPGRALSPPRGVAIESTNLGPIFNLLEDINQFSRYAPNVEELTVTFDRSALLINATIALGRACTPDPFHSDQEEGFLPPLFLSIAVLTPCASVVETNPAGYSNYDPALDAIISVSSQAGLDDLVNRSNMPTRRVPLLTSPALKKVTLVGRIPDFCIPIIEGYRCGLGNGRWVKTLTSHNKDEPAVDLTGTNVTYVWSAPSIEPTP</sequence>
<accession>A0A0D2DDK1</accession>
<dbReference type="OrthoDB" id="5272396at2759"/>
<dbReference type="Proteomes" id="UP000053342">
    <property type="component" value="Unassembled WGS sequence"/>
</dbReference>
<dbReference type="VEuPathDB" id="FungiDB:PV06_06710"/>
<evidence type="ECO:0000313" key="2">
    <source>
        <dbReference type="Proteomes" id="UP000053342"/>
    </source>
</evidence>
<dbReference type="HOGENOM" id="CLU_921445_0_0_1"/>
<reference evidence="1 2" key="1">
    <citation type="submission" date="2015-01" db="EMBL/GenBank/DDBJ databases">
        <title>The Genome Sequence of Exophiala oligosperma CBS72588.</title>
        <authorList>
            <consortium name="The Broad Institute Genomics Platform"/>
            <person name="Cuomo C."/>
            <person name="de Hoog S."/>
            <person name="Gorbushina A."/>
            <person name="Stielow B."/>
            <person name="Teixiera M."/>
            <person name="Abouelleil A."/>
            <person name="Chapman S.B."/>
            <person name="Priest M."/>
            <person name="Young S.K."/>
            <person name="Wortman J."/>
            <person name="Nusbaum C."/>
            <person name="Birren B."/>
        </authorList>
    </citation>
    <scope>NUCLEOTIDE SEQUENCE [LARGE SCALE GENOMIC DNA]</scope>
    <source>
        <strain evidence="1 2">CBS 72588</strain>
    </source>
</reference>
<name>A0A0D2DDK1_9EURO</name>
<organism evidence="1 2">
    <name type="scientific">Exophiala oligosperma</name>
    <dbReference type="NCBI Taxonomy" id="215243"/>
    <lineage>
        <taxon>Eukaryota</taxon>
        <taxon>Fungi</taxon>
        <taxon>Dikarya</taxon>
        <taxon>Ascomycota</taxon>
        <taxon>Pezizomycotina</taxon>
        <taxon>Eurotiomycetes</taxon>
        <taxon>Chaetothyriomycetidae</taxon>
        <taxon>Chaetothyriales</taxon>
        <taxon>Herpotrichiellaceae</taxon>
        <taxon>Exophiala</taxon>
    </lineage>
</organism>
<gene>
    <name evidence="1" type="ORF">PV06_06710</name>
</gene>
<dbReference type="EMBL" id="KN847337">
    <property type="protein sequence ID" value="KIW41123.1"/>
    <property type="molecule type" value="Genomic_DNA"/>
</dbReference>